<dbReference type="PROSITE" id="PS00211">
    <property type="entry name" value="ABC_TRANSPORTER_1"/>
    <property type="match status" value="1"/>
</dbReference>
<evidence type="ECO:0000256" key="2">
    <source>
        <dbReference type="ARBA" id="ARBA00022741"/>
    </source>
</evidence>
<comment type="similarity">
    <text evidence="1">Belongs to the ABC transporter superfamily.</text>
</comment>
<dbReference type="SMART" id="SM00382">
    <property type="entry name" value="AAA"/>
    <property type="match status" value="1"/>
</dbReference>
<keyword evidence="3 5" id="KW-0067">ATP-binding</keyword>
<keyword evidence="2" id="KW-0547">Nucleotide-binding</keyword>
<evidence type="ECO:0000256" key="1">
    <source>
        <dbReference type="ARBA" id="ARBA00005417"/>
    </source>
</evidence>
<evidence type="ECO:0000256" key="3">
    <source>
        <dbReference type="ARBA" id="ARBA00022840"/>
    </source>
</evidence>
<dbReference type="EMBL" id="CAADFO010000026">
    <property type="protein sequence ID" value="VFK27229.1"/>
    <property type="molecule type" value="Genomic_DNA"/>
</dbReference>
<gene>
    <name evidence="5" type="ORF">BECKMB1821G_GA0114241_102620</name>
    <name evidence="7" type="ORF">BECKMB1821H_GA0114242_102420</name>
    <name evidence="6" type="ORF">BECKMB1821I_GA0114274_102021</name>
</gene>
<dbReference type="GO" id="GO:0044874">
    <property type="term" value="P:lipoprotein localization to outer membrane"/>
    <property type="evidence" value="ECO:0007669"/>
    <property type="project" value="TreeGrafter"/>
</dbReference>
<dbReference type="InterPro" id="IPR015854">
    <property type="entry name" value="ABC_transpr_LolD-like"/>
</dbReference>
<dbReference type="GO" id="GO:0005886">
    <property type="term" value="C:plasma membrane"/>
    <property type="evidence" value="ECO:0007669"/>
    <property type="project" value="TreeGrafter"/>
</dbReference>
<protein>
    <submittedName>
        <fullName evidence="5">Putative ABC transport system ATP-binding protein</fullName>
    </submittedName>
</protein>
<dbReference type="GO" id="GO:0089705">
    <property type="term" value="P:protein localization to outer membrane"/>
    <property type="evidence" value="ECO:0007669"/>
    <property type="project" value="TreeGrafter"/>
</dbReference>
<dbReference type="Gene3D" id="3.40.50.300">
    <property type="entry name" value="P-loop containing nucleotide triphosphate hydrolases"/>
    <property type="match status" value="1"/>
</dbReference>
<dbReference type="InterPro" id="IPR027417">
    <property type="entry name" value="P-loop_NTPase"/>
</dbReference>
<dbReference type="PROSITE" id="PS50893">
    <property type="entry name" value="ABC_TRANSPORTER_2"/>
    <property type="match status" value="1"/>
</dbReference>
<feature type="domain" description="ABC transporter" evidence="4">
    <location>
        <begin position="8"/>
        <end position="245"/>
    </location>
</feature>
<evidence type="ECO:0000313" key="6">
    <source>
        <dbReference type="EMBL" id="VFK31060.1"/>
    </source>
</evidence>
<evidence type="ECO:0000259" key="4">
    <source>
        <dbReference type="PROSITE" id="PS50893"/>
    </source>
</evidence>
<dbReference type="GO" id="GO:0005524">
    <property type="term" value="F:ATP binding"/>
    <property type="evidence" value="ECO:0007669"/>
    <property type="project" value="UniProtKB-KW"/>
</dbReference>
<dbReference type="GO" id="GO:0016887">
    <property type="term" value="F:ATP hydrolysis activity"/>
    <property type="evidence" value="ECO:0007669"/>
    <property type="project" value="InterPro"/>
</dbReference>
<sequence length="245" mass="27040">MNTTPALYRLHNLVLRKGAPGTMFQLRVLDMAAHVGERVALVGPSGCGKSTLLDILSLIVAPLRAERFHFYPPHGKAIDVVSLSARRDAQNYFARLRRRYIGYVLQTGGLVPFLSIRGNLRAPRRLAGLRDINAGDTLAKRLGLSNHLDKYPADLSVGERQRAAIARALAHEPAVVIADEPTAALDPGNSDRVMSLLVELTESRGTTLLVASHDWDRVERFGFRTLKHRFDSVAPVGETWAEFTD</sequence>
<evidence type="ECO:0000313" key="5">
    <source>
        <dbReference type="EMBL" id="VFK27229.1"/>
    </source>
</evidence>
<accession>A0A450XDA7</accession>
<dbReference type="AlphaFoldDB" id="A0A450XDA7"/>
<name>A0A450XDA7_9GAMM</name>
<reference evidence="5" key="1">
    <citation type="submission" date="2019-02" db="EMBL/GenBank/DDBJ databases">
        <authorList>
            <person name="Gruber-Vodicka R. H."/>
            <person name="Seah K. B. B."/>
        </authorList>
    </citation>
    <scope>NUCLEOTIDE SEQUENCE</scope>
    <source>
        <strain evidence="5">BECK_BZ197</strain>
        <strain evidence="7">BECK_BZ198</strain>
        <strain evidence="6">BECK_BZ199</strain>
    </source>
</reference>
<proteinExistence type="inferred from homology"/>
<dbReference type="SUPFAM" id="SSF52540">
    <property type="entry name" value="P-loop containing nucleoside triphosphate hydrolases"/>
    <property type="match status" value="1"/>
</dbReference>
<dbReference type="PANTHER" id="PTHR24220:SF689">
    <property type="entry name" value="LIPOPROTEIN-RELEASING SYSTEM ATP-BINDING PROTEIN LOLD"/>
    <property type="match status" value="1"/>
</dbReference>
<evidence type="ECO:0000313" key="7">
    <source>
        <dbReference type="EMBL" id="VFK75503.1"/>
    </source>
</evidence>
<dbReference type="InterPro" id="IPR003593">
    <property type="entry name" value="AAA+_ATPase"/>
</dbReference>
<dbReference type="EMBL" id="CAADFQ010000020">
    <property type="protein sequence ID" value="VFK31060.1"/>
    <property type="molecule type" value="Genomic_DNA"/>
</dbReference>
<dbReference type="GO" id="GO:0022857">
    <property type="term" value="F:transmembrane transporter activity"/>
    <property type="evidence" value="ECO:0007669"/>
    <property type="project" value="TreeGrafter"/>
</dbReference>
<dbReference type="InterPro" id="IPR003439">
    <property type="entry name" value="ABC_transporter-like_ATP-bd"/>
</dbReference>
<dbReference type="PANTHER" id="PTHR24220">
    <property type="entry name" value="IMPORT ATP-BINDING PROTEIN"/>
    <property type="match status" value="1"/>
</dbReference>
<dbReference type="InterPro" id="IPR017871">
    <property type="entry name" value="ABC_transporter-like_CS"/>
</dbReference>
<organism evidence="5">
    <name type="scientific">Candidatus Kentrum sp. MB</name>
    <dbReference type="NCBI Taxonomy" id="2138164"/>
    <lineage>
        <taxon>Bacteria</taxon>
        <taxon>Pseudomonadati</taxon>
        <taxon>Pseudomonadota</taxon>
        <taxon>Gammaproteobacteria</taxon>
        <taxon>Candidatus Kentrum</taxon>
    </lineage>
</organism>
<dbReference type="Pfam" id="PF00005">
    <property type="entry name" value="ABC_tran"/>
    <property type="match status" value="1"/>
</dbReference>
<dbReference type="EMBL" id="CAADGH010000024">
    <property type="protein sequence ID" value="VFK75503.1"/>
    <property type="molecule type" value="Genomic_DNA"/>
</dbReference>